<evidence type="ECO:0000313" key="2">
    <source>
        <dbReference type="EMBL" id="NYI10060.1"/>
    </source>
</evidence>
<dbReference type="EMBL" id="JACBZI010000001">
    <property type="protein sequence ID" value="NYI10060.1"/>
    <property type="molecule type" value="Genomic_DNA"/>
</dbReference>
<evidence type="ECO:0000256" key="1">
    <source>
        <dbReference type="SAM" id="Phobius"/>
    </source>
</evidence>
<proteinExistence type="predicted"/>
<gene>
    <name evidence="2" type="ORF">BKA05_001575</name>
</gene>
<dbReference type="RefSeq" id="WP_179530953.1">
    <property type="nucleotide sequence ID" value="NZ_BAAAPP010000004.1"/>
</dbReference>
<feature type="transmembrane region" description="Helical" evidence="1">
    <location>
        <begin position="152"/>
        <end position="177"/>
    </location>
</feature>
<evidence type="ECO:0000313" key="3">
    <source>
        <dbReference type="Proteomes" id="UP000537326"/>
    </source>
</evidence>
<dbReference type="AlphaFoldDB" id="A0A7Z0C1T2"/>
<organism evidence="2 3">
    <name type="scientific">Nocardioides marinus</name>
    <dbReference type="NCBI Taxonomy" id="374514"/>
    <lineage>
        <taxon>Bacteria</taxon>
        <taxon>Bacillati</taxon>
        <taxon>Actinomycetota</taxon>
        <taxon>Actinomycetes</taxon>
        <taxon>Propionibacteriales</taxon>
        <taxon>Nocardioidaceae</taxon>
        <taxon>Nocardioides</taxon>
    </lineage>
</organism>
<sequence length="271" mass="28695">MAEPHGSALAPYRAVLASRIRSQASYRTSFGLDLGSSLLVGLTELAEVAVLFTSVSAIGGFDLAAMLLVFGLADLCFSLADMVVGHCDNLPEYVRTGRLDVFYLRPQPLLLQLVTSDISLRRLARALVGLVALVVGLVVNDVTWGFEAVGLLLVAVVSGVATFAALFVWAGGLQFFLVNGSEMTNAFVYGGRYAATQPGTVWGRPLVVVFGFFFPMAFTAYLPAATLLGLDTFAGLPAWAGWLAPVAAVWAWVAAGLSWRTGVRHYQGAGG</sequence>
<comment type="caution">
    <text evidence="2">The sequence shown here is derived from an EMBL/GenBank/DDBJ whole genome shotgun (WGS) entry which is preliminary data.</text>
</comment>
<feature type="transmembrane region" description="Helical" evidence="1">
    <location>
        <begin position="48"/>
        <end position="73"/>
    </location>
</feature>
<feature type="transmembrane region" description="Helical" evidence="1">
    <location>
        <begin position="236"/>
        <end position="257"/>
    </location>
</feature>
<dbReference type="Pfam" id="PF06182">
    <property type="entry name" value="ABC2_membrane_6"/>
    <property type="match status" value="1"/>
</dbReference>
<dbReference type="PANTHER" id="PTHR36833:SF1">
    <property type="entry name" value="INTEGRAL MEMBRANE TRANSPORT PROTEIN"/>
    <property type="match status" value="1"/>
</dbReference>
<keyword evidence="1" id="KW-0812">Transmembrane</keyword>
<feature type="transmembrane region" description="Helical" evidence="1">
    <location>
        <begin position="126"/>
        <end position="146"/>
    </location>
</feature>
<feature type="transmembrane region" description="Helical" evidence="1">
    <location>
        <begin position="206"/>
        <end position="230"/>
    </location>
</feature>
<keyword evidence="1" id="KW-1133">Transmembrane helix</keyword>
<reference evidence="2 3" key="1">
    <citation type="submission" date="2020-07" db="EMBL/GenBank/DDBJ databases">
        <title>Sequencing the genomes of 1000 actinobacteria strains.</title>
        <authorList>
            <person name="Klenk H.-P."/>
        </authorList>
    </citation>
    <scope>NUCLEOTIDE SEQUENCE [LARGE SCALE GENOMIC DNA]</scope>
    <source>
        <strain evidence="2 3">DSM 18248</strain>
    </source>
</reference>
<protein>
    <submittedName>
        <fullName evidence="2">ABC-2 type transport system permease protein</fullName>
    </submittedName>
</protein>
<dbReference type="Proteomes" id="UP000537326">
    <property type="component" value="Unassembled WGS sequence"/>
</dbReference>
<keyword evidence="1" id="KW-0472">Membrane</keyword>
<dbReference type="InterPro" id="IPR010390">
    <property type="entry name" value="ABC-2_transporter-like"/>
</dbReference>
<accession>A0A7Z0C1T2</accession>
<name>A0A7Z0C1T2_9ACTN</name>
<dbReference type="PANTHER" id="PTHR36833">
    <property type="entry name" value="SLR0610 PROTEIN-RELATED"/>
    <property type="match status" value="1"/>
</dbReference>
<keyword evidence="3" id="KW-1185">Reference proteome</keyword>